<organism evidence="1">
    <name type="scientific">hydrothermal vent metagenome</name>
    <dbReference type="NCBI Taxonomy" id="652676"/>
    <lineage>
        <taxon>unclassified sequences</taxon>
        <taxon>metagenomes</taxon>
        <taxon>ecological metagenomes</taxon>
    </lineage>
</organism>
<protein>
    <submittedName>
        <fullName evidence="1">Uncharacterized protein</fullName>
    </submittedName>
</protein>
<gene>
    <name evidence="1" type="ORF">MGWOODY_Clf827</name>
</gene>
<dbReference type="EMBL" id="FAXA01000167">
    <property type="protein sequence ID" value="CUV02004.1"/>
    <property type="molecule type" value="Genomic_DNA"/>
</dbReference>
<sequence length="42" mass="4621">MDAMWHSSLEIPEKVKEVHAAIGLTNKEEAGLSRNWGNQVGS</sequence>
<evidence type="ECO:0000313" key="1">
    <source>
        <dbReference type="EMBL" id="CUV02004.1"/>
    </source>
</evidence>
<proteinExistence type="predicted"/>
<accession>A0A160V7W0</accession>
<dbReference type="AlphaFoldDB" id="A0A160V7W0"/>
<reference evidence="1" key="1">
    <citation type="submission" date="2015-10" db="EMBL/GenBank/DDBJ databases">
        <authorList>
            <person name="Gilbert D.G."/>
        </authorList>
    </citation>
    <scope>NUCLEOTIDE SEQUENCE</scope>
</reference>
<name>A0A160V7W0_9ZZZZ</name>